<evidence type="ECO:0000259" key="2">
    <source>
        <dbReference type="PROSITE" id="PS50943"/>
    </source>
</evidence>
<dbReference type="Proteomes" id="UP000033982">
    <property type="component" value="Unassembled WGS sequence"/>
</dbReference>
<dbReference type="SUPFAM" id="SSF47413">
    <property type="entry name" value="lambda repressor-like DNA-binding domains"/>
    <property type="match status" value="1"/>
</dbReference>
<name>A0A0G1YQV8_9BACT</name>
<dbReference type="AlphaFoldDB" id="A0A0G1YQV8"/>
<gene>
    <name evidence="3" type="ORF">UY58_C0004G0026</name>
</gene>
<organism evidence="3 4">
    <name type="scientific">Candidatus Magasanikbacteria bacterium GW2011_GWA2_50_22</name>
    <dbReference type="NCBI Taxonomy" id="1619043"/>
    <lineage>
        <taxon>Bacteria</taxon>
        <taxon>Candidatus Magasanikiibacteriota</taxon>
    </lineage>
</organism>
<dbReference type="PROSITE" id="PS50943">
    <property type="entry name" value="HTH_CROC1"/>
    <property type="match status" value="1"/>
</dbReference>
<dbReference type="InterPro" id="IPR010982">
    <property type="entry name" value="Lambda_DNA-bd_dom_sf"/>
</dbReference>
<dbReference type="EMBL" id="LCQN01000004">
    <property type="protein sequence ID" value="KKW17402.1"/>
    <property type="molecule type" value="Genomic_DNA"/>
</dbReference>
<evidence type="ECO:0000313" key="3">
    <source>
        <dbReference type="EMBL" id="KKW17402.1"/>
    </source>
</evidence>
<dbReference type="Gene3D" id="1.10.260.40">
    <property type="entry name" value="lambda repressor-like DNA-binding domains"/>
    <property type="match status" value="1"/>
</dbReference>
<reference evidence="3 4" key="1">
    <citation type="journal article" date="2015" name="Nature">
        <title>rRNA introns, odd ribosomes, and small enigmatic genomes across a large radiation of phyla.</title>
        <authorList>
            <person name="Brown C.T."/>
            <person name="Hug L.A."/>
            <person name="Thomas B.C."/>
            <person name="Sharon I."/>
            <person name="Castelle C.J."/>
            <person name="Singh A."/>
            <person name="Wilkins M.J."/>
            <person name="Williams K.H."/>
            <person name="Banfield J.F."/>
        </authorList>
    </citation>
    <scope>NUCLEOTIDE SEQUENCE [LARGE SCALE GENOMIC DNA]</scope>
</reference>
<keyword evidence="1" id="KW-0238">DNA-binding</keyword>
<dbReference type="PANTHER" id="PTHR46558">
    <property type="entry name" value="TRACRIPTIONAL REGULATORY PROTEIN-RELATED-RELATED"/>
    <property type="match status" value="1"/>
</dbReference>
<dbReference type="SMART" id="SM00530">
    <property type="entry name" value="HTH_XRE"/>
    <property type="match status" value="1"/>
</dbReference>
<evidence type="ECO:0000313" key="4">
    <source>
        <dbReference type="Proteomes" id="UP000033982"/>
    </source>
</evidence>
<dbReference type="InterPro" id="IPR001387">
    <property type="entry name" value="Cro/C1-type_HTH"/>
</dbReference>
<proteinExistence type="predicted"/>
<sequence length="90" mass="9950">MKSYAEVKKQLLKDSEVRKAYDELKVEFALIAAIIEKRIEKGLTQAALARKIGTKQSAIARLESGNYNPSLAFLEKVAKALGTKLEVSLL</sequence>
<feature type="domain" description="HTH cro/C1-type" evidence="2">
    <location>
        <begin position="34"/>
        <end position="90"/>
    </location>
</feature>
<dbReference type="Pfam" id="PF01381">
    <property type="entry name" value="HTH_3"/>
    <property type="match status" value="1"/>
</dbReference>
<protein>
    <submittedName>
        <fullName evidence="3">Helix-turn-helix domain protein</fullName>
    </submittedName>
</protein>
<dbReference type="GO" id="GO:0003677">
    <property type="term" value="F:DNA binding"/>
    <property type="evidence" value="ECO:0007669"/>
    <property type="project" value="UniProtKB-KW"/>
</dbReference>
<dbReference type="PANTHER" id="PTHR46558:SF4">
    <property type="entry name" value="DNA-BIDING PHAGE PROTEIN"/>
    <property type="match status" value="1"/>
</dbReference>
<evidence type="ECO:0000256" key="1">
    <source>
        <dbReference type="ARBA" id="ARBA00023125"/>
    </source>
</evidence>
<comment type="caution">
    <text evidence="3">The sequence shown here is derived from an EMBL/GenBank/DDBJ whole genome shotgun (WGS) entry which is preliminary data.</text>
</comment>
<accession>A0A0G1YQV8</accession>
<dbReference type="CDD" id="cd00093">
    <property type="entry name" value="HTH_XRE"/>
    <property type="match status" value="1"/>
</dbReference>